<reference evidence="1 2" key="1">
    <citation type="submission" date="2017-11" db="EMBL/GenBank/DDBJ databases">
        <title>Infants hospitalized years apart are colonized by the same room-sourced microbial strains.</title>
        <authorList>
            <person name="Brooks B."/>
            <person name="Olm M.R."/>
            <person name="Firek B.A."/>
            <person name="Baker R."/>
            <person name="Thomas B.C."/>
            <person name="Morowitz M.J."/>
            <person name="Banfield J.F."/>
        </authorList>
    </citation>
    <scope>NUCLEOTIDE SEQUENCE [LARGE SCALE GENOMIC DNA]</scope>
    <source>
        <strain evidence="1">S2_009_000_R2_76</strain>
    </source>
</reference>
<dbReference type="InterPro" id="IPR008023">
    <property type="entry name" value="DUF748"/>
</dbReference>
<accession>A0A2W5H2B4</accession>
<feature type="non-terminal residue" evidence="1">
    <location>
        <position position="758"/>
    </location>
</feature>
<dbReference type="Proteomes" id="UP000249645">
    <property type="component" value="Unassembled WGS sequence"/>
</dbReference>
<gene>
    <name evidence="1" type="ORF">DI598_01280</name>
</gene>
<dbReference type="PANTHER" id="PTHR30441">
    <property type="entry name" value="DUF748 DOMAIN-CONTAINING PROTEIN"/>
    <property type="match status" value="1"/>
</dbReference>
<protein>
    <recommendedName>
        <fullName evidence="3">AsmA-like C-terminal domain-containing protein</fullName>
    </recommendedName>
</protein>
<dbReference type="AlphaFoldDB" id="A0A2W5H2B4"/>
<dbReference type="EMBL" id="QFOI01000010">
    <property type="protein sequence ID" value="PZP52186.1"/>
    <property type="molecule type" value="Genomic_DNA"/>
</dbReference>
<proteinExistence type="predicted"/>
<organism evidence="1 2">
    <name type="scientific">Pseudopedobacter saltans</name>
    <dbReference type="NCBI Taxonomy" id="151895"/>
    <lineage>
        <taxon>Bacteria</taxon>
        <taxon>Pseudomonadati</taxon>
        <taxon>Bacteroidota</taxon>
        <taxon>Sphingobacteriia</taxon>
        <taxon>Sphingobacteriales</taxon>
        <taxon>Sphingobacteriaceae</taxon>
        <taxon>Pseudopedobacter</taxon>
    </lineage>
</organism>
<name>A0A2W5H2B4_9SPHI</name>
<dbReference type="GO" id="GO:0005886">
    <property type="term" value="C:plasma membrane"/>
    <property type="evidence" value="ECO:0007669"/>
    <property type="project" value="TreeGrafter"/>
</dbReference>
<comment type="caution">
    <text evidence="1">The sequence shown here is derived from an EMBL/GenBank/DDBJ whole genome shotgun (WGS) entry which is preliminary data.</text>
</comment>
<dbReference type="InterPro" id="IPR052894">
    <property type="entry name" value="AsmA-related"/>
</dbReference>
<dbReference type="GO" id="GO:0090313">
    <property type="term" value="P:regulation of protein targeting to membrane"/>
    <property type="evidence" value="ECO:0007669"/>
    <property type="project" value="TreeGrafter"/>
</dbReference>
<evidence type="ECO:0008006" key="3">
    <source>
        <dbReference type="Google" id="ProtNLM"/>
    </source>
</evidence>
<evidence type="ECO:0000313" key="1">
    <source>
        <dbReference type="EMBL" id="PZP52186.1"/>
    </source>
</evidence>
<evidence type="ECO:0000313" key="2">
    <source>
        <dbReference type="Proteomes" id="UP000249645"/>
    </source>
</evidence>
<dbReference type="PANTHER" id="PTHR30441:SF8">
    <property type="entry name" value="DUF748 DOMAIN-CONTAINING PROTEIN"/>
    <property type="match status" value="1"/>
</dbReference>
<dbReference type="Pfam" id="PF05359">
    <property type="entry name" value="DUF748"/>
    <property type="match status" value="1"/>
</dbReference>
<sequence length="758" mass="83508">MSILLLVVLIVILIQVPSIQNWAKNKAVTYLENKIHTKVSLGKINLRILDGLQLEKLYLEDQKKDTLLYVDDFRVDISVLQLLRSKAMISNIELNGAVANIIRQQPDSVYNFQYIIDAFASGDTTQKVSDTSSSFFVNIQKLGLSKLRLNFKDDVLGMQAKVSIGKLETSLHNFDTKTLNTDIPSFVFSQSNIWFEQYKPLVMLAKTDSTITVSTGKDTSTLSLPIKIGNIKLDSIGLHYKDNVGNMLVDGTVGKLSLEPKEINIAKMSFDISDIQLSKTKFLVDMGKSNAQNTPKDTATSTTNWLFAIQNIGIDSVDVAYNDLTSKPIKKGMDYGHLAFKNIQLGGKNIKLTPTQYSGEITKGTLSEKGGLQLRKLQSTFVYNDQGASLGKLLLQTDKTTLRDSMKVSYKSLDAIMKDPGEMFLYARLVNTSIYMGDILNVAPMLAQYMEGYQNSTFKLNTIVKGKVKDLNVPNLELSGLNNTYVKMSGTMRGLPDPNKMYFDLKIDQLRSTLEDIKSLIPKEMHPDSLIHGKGPINLRAAIKGTMSNFSIPYLQFRGLKNTYADLSASGSGLPDMKKAYFNVNIKKFNISAADIETLAPIGSIPKDKIRIPNNISASGYFRGGLAAMNTDLKINTTNGGATVKGSLNKAGVYDFTMGLQDLDLGYIAKMDTVLGKMTLQAAAKGSGLNLTKFDKNALVSQFNADIVSADIYGYNYQNFNTSGTVEKGIVNANTAILDSNIQFSMQTMANILPQYPS</sequence>